<proteinExistence type="predicted"/>
<comment type="caution">
    <text evidence="2">The sequence shown here is derived from an EMBL/GenBank/DDBJ whole genome shotgun (WGS) entry which is preliminary data.</text>
</comment>
<protein>
    <submittedName>
        <fullName evidence="2">Uncharacterized protein</fullName>
    </submittedName>
</protein>
<evidence type="ECO:0000313" key="3">
    <source>
        <dbReference type="Proteomes" id="UP001189429"/>
    </source>
</evidence>
<sequence>MAAMVLDPASLPPPPGPQEAATTPRGLRAALRGLCAAPAAAPEGPASGGEGASEALEVPVNTAEFEFAEAFGEDWEQRWMRGPCTQDEKGKPIREGLIHMQTVRYPANPKDAKPCLELVGGVSNVPCTGIWTSFSPLARPTEVEFEFTMNGKVDVPNACVVFTELALEGALQDSRIGVQFLVKGGMQLSGGSGNLVRISNDGKLQSDKWSKVLLKIDWAEKIVVGQVDSRGKGYAPAIQTVPFRDASCNGFGFVYIYNTDMQATCWFHSLRIKQGQPVEMDTEALEARAQLAARLKEREYQRAVDEDMEVGMKMGAIKSTKEHGMNLAMEQAANAGGGAARMG</sequence>
<keyword evidence="3" id="KW-1185">Reference proteome</keyword>
<organism evidence="2 3">
    <name type="scientific">Prorocentrum cordatum</name>
    <dbReference type="NCBI Taxonomy" id="2364126"/>
    <lineage>
        <taxon>Eukaryota</taxon>
        <taxon>Sar</taxon>
        <taxon>Alveolata</taxon>
        <taxon>Dinophyceae</taxon>
        <taxon>Prorocentrales</taxon>
        <taxon>Prorocentraceae</taxon>
        <taxon>Prorocentrum</taxon>
    </lineage>
</organism>
<evidence type="ECO:0000313" key="2">
    <source>
        <dbReference type="EMBL" id="CAK0872820.1"/>
    </source>
</evidence>
<reference evidence="2" key="1">
    <citation type="submission" date="2023-10" db="EMBL/GenBank/DDBJ databases">
        <authorList>
            <person name="Chen Y."/>
            <person name="Shah S."/>
            <person name="Dougan E. K."/>
            <person name="Thang M."/>
            <person name="Chan C."/>
        </authorList>
    </citation>
    <scope>NUCLEOTIDE SEQUENCE [LARGE SCALE GENOMIC DNA]</scope>
</reference>
<accession>A0ABN9VKD9</accession>
<evidence type="ECO:0000256" key="1">
    <source>
        <dbReference type="SAM" id="MobiDB-lite"/>
    </source>
</evidence>
<gene>
    <name evidence="2" type="ORF">PCOR1329_LOCUS58181</name>
</gene>
<dbReference type="EMBL" id="CAUYUJ010017205">
    <property type="protein sequence ID" value="CAK0872820.1"/>
    <property type="molecule type" value="Genomic_DNA"/>
</dbReference>
<feature type="region of interest" description="Disordered" evidence="1">
    <location>
        <begin position="1"/>
        <end position="24"/>
    </location>
</feature>
<name>A0ABN9VKD9_9DINO</name>
<dbReference type="Proteomes" id="UP001189429">
    <property type="component" value="Unassembled WGS sequence"/>
</dbReference>